<dbReference type="GO" id="GO:0001671">
    <property type="term" value="F:ATPase activator activity"/>
    <property type="evidence" value="ECO:0007669"/>
    <property type="project" value="InterPro"/>
</dbReference>
<dbReference type="SMART" id="SM01000">
    <property type="entry name" value="Aha1_N"/>
    <property type="match status" value="1"/>
</dbReference>
<dbReference type="Gene3D" id="3.15.10.20">
    <property type="entry name" value="Activator of Hsp90 ATPase Aha1, N-terminal domain"/>
    <property type="match status" value="1"/>
</dbReference>
<sequence>MSRNVNNWHWVDKNCINWAKTYFETELSGVAAEANGASVKTLTVTSVTGDVDVNQRKGKIITIFDVAINLTFEGTTADGTAVTGKIEIPEVAHDTDDDDYVFDVTIDADSSAKQPVRDLIRKNLAPLLRKKLSVFAADLIRVHGKDVQIEGEVSKPSTPVPTPTPSPAPGAKAAFTAASTPAAAPGTVNTTTLDDTVELQASAHDIYDVLLNQAKVQIWTRSNKSTIEPKVGSKFSLFGGSVTGEIKELVEDKKIVQSWRLSSWPAGHYSMVTMDITQNTNSTVIKVKQEGVPIGEQDTTSQNWSNYYWAEIKRTFGYVGLVTTTSMSNDSSAPSPASASSMDKKQKRRRRTDKKKKTASGGAGAGAGVYTGAGLAVLTAFALGFWFSKK</sequence>
<keyword evidence="3" id="KW-1133">Transmembrane helix</keyword>
<feature type="compositionally biased region" description="Pro residues" evidence="2">
    <location>
        <begin position="158"/>
        <end position="168"/>
    </location>
</feature>
<dbReference type="CDD" id="cd08892">
    <property type="entry name" value="SRPBCC_Aha1"/>
    <property type="match status" value="1"/>
</dbReference>
<feature type="compositionally biased region" description="Basic residues" evidence="2">
    <location>
        <begin position="345"/>
        <end position="358"/>
    </location>
</feature>
<protein>
    <recommendedName>
        <fullName evidence="4">Activator of Hsp90 ATPase AHSA1-like N-terminal domain-containing protein</fullName>
    </recommendedName>
</protein>
<feature type="transmembrane region" description="Helical" evidence="3">
    <location>
        <begin position="358"/>
        <end position="387"/>
    </location>
</feature>
<dbReference type="InterPro" id="IPR013538">
    <property type="entry name" value="ASHA1/2-like_C"/>
</dbReference>
<dbReference type="EMBL" id="JAAAIL010000061">
    <property type="protein sequence ID" value="KAG0280516.1"/>
    <property type="molecule type" value="Genomic_DNA"/>
</dbReference>
<dbReference type="InterPro" id="IPR036338">
    <property type="entry name" value="Aha1"/>
</dbReference>
<dbReference type="GO" id="GO:0051087">
    <property type="term" value="F:protein-folding chaperone binding"/>
    <property type="evidence" value="ECO:0007669"/>
    <property type="project" value="InterPro"/>
</dbReference>
<dbReference type="GO" id="GO:0006457">
    <property type="term" value="P:protein folding"/>
    <property type="evidence" value="ECO:0007669"/>
    <property type="project" value="TreeGrafter"/>
</dbReference>
<evidence type="ECO:0000313" key="6">
    <source>
        <dbReference type="Proteomes" id="UP001194580"/>
    </source>
</evidence>
<comment type="caution">
    <text evidence="5">The sequence shown here is derived from an EMBL/GenBank/DDBJ whole genome shotgun (WGS) entry which is preliminary data.</text>
</comment>
<keyword evidence="3" id="KW-0472">Membrane</keyword>
<feature type="region of interest" description="Disordered" evidence="2">
    <location>
        <begin position="327"/>
        <end position="364"/>
    </location>
</feature>
<feature type="domain" description="Activator of Hsp90 ATPase AHSA1-like N-terminal" evidence="4">
    <location>
        <begin position="12"/>
        <end position="145"/>
    </location>
</feature>
<accession>A0AAD4HAF1</accession>
<dbReference type="SUPFAM" id="SSF103111">
    <property type="entry name" value="Activator of Hsp90 ATPase, Aha1"/>
    <property type="match status" value="1"/>
</dbReference>
<dbReference type="Pfam" id="PF09229">
    <property type="entry name" value="Aha1_N"/>
    <property type="match status" value="1"/>
</dbReference>
<evidence type="ECO:0000313" key="5">
    <source>
        <dbReference type="EMBL" id="KAG0280516.1"/>
    </source>
</evidence>
<dbReference type="PANTHER" id="PTHR13009">
    <property type="entry name" value="HEAT SHOCK PROTEIN 90 HSP90 CO-CHAPERONE AHA-1"/>
    <property type="match status" value="1"/>
</dbReference>
<dbReference type="Proteomes" id="UP001194580">
    <property type="component" value="Unassembled WGS sequence"/>
</dbReference>
<dbReference type="Pfam" id="PF08327">
    <property type="entry name" value="AHSA1"/>
    <property type="match status" value="1"/>
</dbReference>
<dbReference type="Gene3D" id="3.30.530.20">
    <property type="match status" value="1"/>
</dbReference>
<feature type="compositionally biased region" description="Low complexity" evidence="2">
    <location>
        <begin position="327"/>
        <end position="341"/>
    </location>
</feature>
<evidence type="ECO:0000256" key="3">
    <source>
        <dbReference type="SAM" id="Phobius"/>
    </source>
</evidence>
<keyword evidence="3" id="KW-0812">Transmembrane</keyword>
<evidence type="ECO:0000256" key="1">
    <source>
        <dbReference type="ARBA" id="ARBA00006817"/>
    </source>
</evidence>
<evidence type="ECO:0000256" key="2">
    <source>
        <dbReference type="SAM" id="MobiDB-lite"/>
    </source>
</evidence>
<dbReference type="InterPro" id="IPR015310">
    <property type="entry name" value="AHSA1-like_N"/>
</dbReference>
<evidence type="ECO:0000259" key="4">
    <source>
        <dbReference type="SMART" id="SM01000"/>
    </source>
</evidence>
<dbReference type="SUPFAM" id="SSF55961">
    <property type="entry name" value="Bet v1-like"/>
    <property type="match status" value="1"/>
</dbReference>
<feature type="region of interest" description="Disordered" evidence="2">
    <location>
        <begin position="150"/>
        <end position="186"/>
    </location>
</feature>
<dbReference type="AlphaFoldDB" id="A0AAD4HAF1"/>
<dbReference type="InterPro" id="IPR023393">
    <property type="entry name" value="START-like_dom_sf"/>
</dbReference>
<organism evidence="5 6">
    <name type="scientific">Linnemannia exigua</name>
    <dbReference type="NCBI Taxonomy" id="604196"/>
    <lineage>
        <taxon>Eukaryota</taxon>
        <taxon>Fungi</taxon>
        <taxon>Fungi incertae sedis</taxon>
        <taxon>Mucoromycota</taxon>
        <taxon>Mortierellomycotina</taxon>
        <taxon>Mortierellomycetes</taxon>
        <taxon>Mortierellales</taxon>
        <taxon>Mortierellaceae</taxon>
        <taxon>Linnemannia</taxon>
    </lineage>
</organism>
<proteinExistence type="inferred from homology"/>
<dbReference type="PANTHER" id="PTHR13009:SF22">
    <property type="entry name" value="LD43819P"/>
    <property type="match status" value="1"/>
</dbReference>
<gene>
    <name evidence="5" type="ORF">BGZ95_009836</name>
</gene>
<reference evidence="5" key="1">
    <citation type="journal article" date="2020" name="Fungal Divers.">
        <title>Resolving the Mortierellaceae phylogeny through synthesis of multi-gene phylogenetics and phylogenomics.</title>
        <authorList>
            <person name="Vandepol N."/>
            <person name="Liber J."/>
            <person name="Desiro A."/>
            <person name="Na H."/>
            <person name="Kennedy M."/>
            <person name="Barry K."/>
            <person name="Grigoriev I.V."/>
            <person name="Miller A.N."/>
            <person name="O'Donnell K."/>
            <person name="Stajich J.E."/>
            <person name="Bonito G."/>
        </authorList>
    </citation>
    <scope>NUCLEOTIDE SEQUENCE</scope>
    <source>
        <strain evidence="5">NRRL 28262</strain>
    </source>
</reference>
<keyword evidence="6" id="KW-1185">Reference proteome</keyword>
<feature type="compositionally biased region" description="Low complexity" evidence="2">
    <location>
        <begin position="169"/>
        <end position="186"/>
    </location>
</feature>
<name>A0AAD4HAF1_9FUNG</name>
<dbReference type="GO" id="GO:0005829">
    <property type="term" value="C:cytosol"/>
    <property type="evidence" value="ECO:0007669"/>
    <property type="project" value="TreeGrafter"/>
</dbReference>
<comment type="similarity">
    <text evidence="1">Belongs to the AHA1 family.</text>
</comment>